<feature type="coiled-coil region" evidence="1">
    <location>
        <begin position="236"/>
        <end position="263"/>
    </location>
</feature>
<evidence type="ECO:0000313" key="3">
    <source>
        <dbReference type="EMBL" id="MBB4591463.1"/>
    </source>
</evidence>
<name>A0ABR6JF89_9XANT</name>
<dbReference type="SUPFAM" id="SSF53335">
    <property type="entry name" value="S-adenosyl-L-methionine-dependent methyltransferases"/>
    <property type="match status" value="1"/>
</dbReference>
<comment type="caution">
    <text evidence="3">The sequence shown here is derived from an EMBL/GenBank/DDBJ whole genome shotgun (WGS) entry which is preliminary data.</text>
</comment>
<keyword evidence="3" id="KW-0489">Methyltransferase</keyword>
<reference evidence="3 4" key="1">
    <citation type="submission" date="2020-08" db="EMBL/GenBank/DDBJ databases">
        <title>Studying the diversity of plant-associated saprophytic bacteria and their role in host health and plant-pathogen interactions.</title>
        <authorList>
            <person name="Potnis N."/>
        </authorList>
    </citation>
    <scope>NUCLEOTIDE SEQUENCE [LARGE SCALE GENOMIC DNA]</scope>
    <source>
        <strain evidence="3 4">F16</strain>
    </source>
</reference>
<evidence type="ECO:0000259" key="2">
    <source>
        <dbReference type="Pfam" id="PF05050"/>
    </source>
</evidence>
<dbReference type="GO" id="GO:0008168">
    <property type="term" value="F:methyltransferase activity"/>
    <property type="evidence" value="ECO:0007669"/>
    <property type="project" value="UniProtKB-KW"/>
</dbReference>
<sequence>MSTFISYAQNFEDVILRRAFSGVEMGVYVDVGAQHPIHDSVTRAFYERGWRGINIEPVEEWHALLAVDRPDDINLPVVVGASVGEVTFYRVLDTGLSTMDAAMARDYAAQGARVSETAVPMRTLTDVIEQAALNTVHFLKIDVEGAEGEVLHGMDFSKIRPWVVVIESTMPNTQTDVSHEWSHLMLDAGYDEVYFDGLNRFYLAREHADLSGRFAAPPNCFDGFVRYADWERGEQARKLTLELDATRERITELGDQITSVNEQLVLARSEVASSDIALAEMRDVLRESERVAHYWWHTAEEMRSEISLLKSSRSWRLTAPLRIGLRESAQMLASASKRRTRRLLVRAIRFALIRPAIKKPLAALLQKQPALMLRLKRFSVRAGLALEMGPSAVSVDGLPTSALKRAQLTPRANRILVQLEQAMVERKR</sequence>
<dbReference type="InterPro" id="IPR006342">
    <property type="entry name" value="FkbM_mtfrase"/>
</dbReference>
<gene>
    <name evidence="3" type="ORF">FHR60_000086</name>
</gene>
<dbReference type="GO" id="GO:0032259">
    <property type="term" value="P:methylation"/>
    <property type="evidence" value="ECO:0007669"/>
    <property type="project" value="UniProtKB-KW"/>
</dbReference>
<dbReference type="InterPro" id="IPR029063">
    <property type="entry name" value="SAM-dependent_MTases_sf"/>
</dbReference>
<protein>
    <submittedName>
        <fullName evidence="3">FkbM family methyltransferase</fullName>
    </submittedName>
</protein>
<keyword evidence="4" id="KW-1185">Reference proteome</keyword>
<dbReference type="EMBL" id="JACHNS010000001">
    <property type="protein sequence ID" value="MBB4591463.1"/>
    <property type="molecule type" value="Genomic_DNA"/>
</dbReference>
<dbReference type="PANTHER" id="PTHR34009">
    <property type="entry name" value="PROTEIN STAR"/>
    <property type="match status" value="1"/>
</dbReference>
<feature type="domain" description="Methyltransferase FkbM" evidence="2">
    <location>
        <begin position="30"/>
        <end position="190"/>
    </location>
</feature>
<dbReference type="Proteomes" id="UP000554726">
    <property type="component" value="Unassembled WGS sequence"/>
</dbReference>
<proteinExistence type="predicted"/>
<dbReference type="NCBIfam" id="TIGR01444">
    <property type="entry name" value="fkbM_fam"/>
    <property type="match status" value="1"/>
</dbReference>
<dbReference type="RefSeq" id="WP_184438277.1">
    <property type="nucleotide sequence ID" value="NZ_CP136579.1"/>
</dbReference>
<dbReference type="Gene3D" id="3.40.50.150">
    <property type="entry name" value="Vaccinia Virus protein VP39"/>
    <property type="match status" value="1"/>
</dbReference>
<keyword evidence="1" id="KW-0175">Coiled coil</keyword>
<dbReference type="InterPro" id="IPR053202">
    <property type="entry name" value="EGF_Rcpt_Signaling_Reg"/>
</dbReference>
<evidence type="ECO:0000256" key="1">
    <source>
        <dbReference type="SAM" id="Coils"/>
    </source>
</evidence>
<keyword evidence="3" id="KW-0808">Transferase</keyword>
<dbReference type="Pfam" id="PF05050">
    <property type="entry name" value="Methyltransf_21"/>
    <property type="match status" value="1"/>
</dbReference>
<evidence type="ECO:0000313" key="4">
    <source>
        <dbReference type="Proteomes" id="UP000554726"/>
    </source>
</evidence>
<dbReference type="PANTHER" id="PTHR34009:SF2">
    <property type="entry name" value="PROTEIN STAR"/>
    <property type="match status" value="1"/>
</dbReference>
<organism evidence="3 4">
    <name type="scientific">Xanthomonas cannabis</name>
    <dbReference type="NCBI Taxonomy" id="1885674"/>
    <lineage>
        <taxon>Bacteria</taxon>
        <taxon>Pseudomonadati</taxon>
        <taxon>Pseudomonadota</taxon>
        <taxon>Gammaproteobacteria</taxon>
        <taxon>Lysobacterales</taxon>
        <taxon>Lysobacteraceae</taxon>
        <taxon>Xanthomonas</taxon>
    </lineage>
</organism>
<accession>A0ABR6JF89</accession>